<name>A0A0F3RWW3_9LACO</name>
<comment type="caution">
    <text evidence="1">The sequence shown here is derived from an EMBL/GenBank/DDBJ whole genome shotgun (WGS) entry which is preliminary data.</text>
</comment>
<evidence type="ECO:0000313" key="1">
    <source>
        <dbReference type="EMBL" id="KJW13262.1"/>
    </source>
</evidence>
<sequence length="72" mass="8254">MEITFNESFASNLTQALHRPVIGLPLDLQLGDLHRFENAQAPFWTTNCQIKRNFVPKKTSNGLFQPKTLRGR</sequence>
<evidence type="ECO:0000313" key="2">
    <source>
        <dbReference type="Proteomes" id="UP000033491"/>
    </source>
</evidence>
<accession>A0A0F3RWW3</accession>
<organism evidence="1 2">
    <name type="scientific">Levilactobacillus spicheri</name>
    <dbReference type="NCBI Taxonomy" id="216463"/>
    <lineage>
        <taxon>Bacteria</taxon>
        <taxon>Bacillati</taxon>
        <taxon>Bacillota</taxon>
        <taxon>Bacilli</taxon>
        <taxon>Lactobacillales</taxon>
        <taxon>Lactobacillaceae</taxon>
        <taxon>Levilactobacillus</taxon>
    </lineage>
</organism>
<dbReference type="STRING" id="216463.VC81_01985"/>
<proteinExistence type="predicted"/>
<dbReference type="AlphaFoldDB" id="A0A0F3RWW3"/>
<protein>
    <submittedName>
        <fullName evidence="1">Uncharacterized protein</fullName>
    </submittedName>
</protein>
<dbReference type="Proteomes" id="UP000033491">
    <property type="component" value="Unassembled WGS sequence"/>
</dbReference>
<dbReference type="EMBL" id="JZCR01000006">
    <property type="protein sequence ID" value="KJW13262.1"/>
    <property type="molecule type" value="Genomic_DNA"/>
</dbReference>
<gene>
    <name evidence="1" type="ORF">VC81_01985</name>
</gene>
<reference evidence="1 2" key="1">
    <citation type="submission" date="2015-03" db="EMBL/GenBank/DDBJ databases">
        <authorList>
            <person name="Zheng J."/>
            <person name="Ganezle M."/>
        </authorList>
    </citation>
    <scope>NUCLEOTIDE SEQUENCE [LARGE SCALE GENOMIC DNA]</scope>
    <source>
        <strain evidence="1 2">LP38</strain>
    </source>
</reference>